<gene>
    <name evidence="2" type="ordered locus">ELI_0557</name>
</gene>
<proteinExistence type="predicted"/>
<dbReference type="HOGENOM" id="CLU_3216386_0_0_9"/>
<dbReference type="AlphaFoldDB" id="E3GIT8"/>
<accession>E3GIT8</accession>
<feature type="region of interest" description="Disordered" evidence="1">
    <location>
        <begin position="1"/>
        <end position="44"/>
    </location>
</feature>
<name>E3GIT8_9FIRM</name>
<sequence length="44" mass="5071">MHADVRTCALSAGGKTGYDRAMKRTGRSEKQKFRRSNKHDEFKN</sequence>
<dbReference type="EMBL" id="CP002273">
    <property type="protein sequence ID" value="ADO35573.1"/>
    <property type="molecule type" value="Genomic_DNA"/>
</dbReference>
<keyword evidence="3" id="KW-1185">Reference proteome</keyword>
<evidence type="ECO:0000313" key="3">
    <source>
        <dbReference type="Proteomes" id="UP000006873"/>
    </source>
</evidence>
<evidence type="ECO:0000256" key="1">
    <source>
        <dbReference type="SAM" id="MobiDB-lite"/>
    </source>
</evidence>
<protein>
    <submittedName>
        <fullName evidence="2">Uncharacterized protein</fullName>
    </submittedName>
</protein>
<feature type="compositionally biased region" description="Basic and acidic residues" evidence="1">
    <location>
        <begin position="17"/>
        <end position="31"/>
    </location>
</feature>
<reference key="1">
    <citation type="submission" date="2010-09" db="EMBL/GenBank/DDBJ databases">
        <authorList>
            <person name="Roh H."/>
            <person name="Ko H.-J."/>
            <person name="Kim D."/>
            <person name="Choi D.G."/>
            <person name="Park S."/>
            <person name="Kim S."/>
            <person name="Kim K.H."/>
            <person name="Chang I.S."/>
            <person name="Choi I.-G."/>
        </authorList>
    </citation>
    <scope>NUCLEOTIDE SEQUENCE</scope>
    <source>
        <strain>KIST612</strain>
    </source>
</reference>
<reference evidence="2 3" key="2">
    <citation type="journal article" date="2011" name="J. Bacteriol.">
        <title>Complete genome sequence of a carbon monoxide-utilizing acetogen, Eubacterium limosum KIST612.</title>
        <authorList>
            <person name="Roh H."/>
            <person name="Ko H.J."/>
            <person name="Kim D."/>
            <person name="Choi D.G."/>
            <person name="Park S."/>
            <person name="Kim S."/>
            <person name="Chang I.S."/>
            <person name="Choi I.G."/>
        </authorList>
    </citation>
    <scope>NUCLEOTIDE SEQUENCE [LARGE SCALE GENOMIC DNA]</scope>
    <source>
        <strain evidence="2 3">KIST612</strain>
    </source>
</reference>
<evidence type="ECO:0000313" key="2">
    <source>
        <dbReference type="EMBL" id="ADO35573.1"/>
    </source>
</evidence>
<organism evidence="2 3">
    <name type="scientific">Eubacterium callanderi</name>
    <dbReference type="NCBI Taxonomy" id="53442"/>
    <lineage>
        <taxon>Bacteria</taxon>
        <taxon>Bacillati</taxon>
        <taxon>Bacillota</taxon>
        <taxon>Clostridia</taxon>
        <taxon>Eubacteriales</taxon>
        <taxon>Eubacteriaceae</taxon>
        <taxon>Eubacterium</taxon>
    </lineage>
</organism>
<dbReference type="Proteomes" id="UP000006873">
    <property type="component" value="Chromosome"/>
</dbReference>
<dbReference type="KEGG" id="elm:ELI_0557"/>